<evidence type="ECO:0000256" key="4">
    <source>
        <dbReference type="ARBA" id="ARBA00023163"/>
    </source>
</evidence>
<dbReference type="GO" id="GO:0000987">
    <property type="term" value="F:cis-regulatory region sequence-specific DNA binding"/>
    <property type="evidence" value="ECO:0007669"/>
    <property type="project" value="InterPro"/>
</dbReference>
<gene>
    <name evidence="7" type="ORF">E2562_007552</name>
</gene>
<dbReference type="Pfam" id="PF00319">
    <property type="entry name" value="SRF-TF"/>
    <property type="match status" value="1"/>
</dbReference>
<dbReference type="OrthoDB" id="605507at2759"/>
<feature type="domain" description="MADS-box" evidence="6">
    <location>
        <begin position="1"/>
        <end position="52"/>
    </location>
</feature>
<organism evidence="7 8">
    <name type="scientific">Oryza meyeriana var. granulata</name>
    <dbReference type="NCBI Taxonomy" id="110450"/>
    <lineage>
        <taxon>Eukaryota</taxon>
        <taxon>Viridiplantae</taxon>
        <taxon>Streptophyta</taxon>
        <taxon>Embryophyta</taxon>
        <taxon>Tracheophyta</taxon>
        <taxon>Spermatophyta</taxon>
        <taxon>Magnoliopsida</taxon>
        <taxon>Liliopsida</taxon>
        <taxon>Poales</taxon>
        <taxon>Poaceae</taxon>
        <taxon>BOP clade</taxon>
        <taxon>Oryzoideae</taxon>
        <taxon>Oryzeae</taxon>
        <taxon>Oryzinae</taxon>
        <taxon>Oryza</taxon>
        <taxon>Oryza meyeriana</taxon>
    </lineage>
</organism>
<keyword evidence="3" id="KW-0238">DNA-binding</keyword>
<accession>A0A6G1DV20</accession>
<evidence type="ECO:0000313" key="8">
    <source>
        <dbReference type="Proteomes" id="UP000479710"/>
    </source>
</evidence>
<evidence type="ECO:0000256" key="5">
    <source>
        <dbReference type="ARBA" id="ARBA00023242"/>
    </source>
</evidence>
<dbReference type="SMART" id="SM00432">
    <property type="entry name" value="MADS"/>
    <property type="match status" value="1"/>
</dbReference>
<name>A0A6G1DV20_9ORYZ</name>
<keyword evidence="4" id="KW-0804">Transcription</keyword>
<dbReference type="EMBL" id="SPHZ02000005">
    <property type="protein sequence ID" value="KAF0916468.1"/>
    <property type="molecule type" value="Genomic_DNA"/>
</dbReference>
<protein>
    <recommendedName>
        <fullName evidence="6">MADS-box domain-containing protein</fullName>
    </recommendedName>
</protein>
<dbReference type="InterPro" id="IPR050142">
    <property type="entry name" value="MADS-box/MEF2_TF"/>
</dbReference>
<comment type="caution">
    <text evidence="7">The sequence shown here is derived from an EMBL/GenBank/DDBJ whole genome shotgun (WGS) entry which is preliminary data.</text>
</comment>
<dbReference type="GO" id="GO:0046983">
    <property type="term" value="F:protein dimerization activity"/>
    <property type="evidence" value="ECO:0007669"/>
    <property type="project" value="InterPro"/>
</dbReference>
<keyword evidence="5" id="KW-0539">Nucleus</keyword>
<dbReference type="GO" id="GO:0045944">
    <property type="term" value="P:positive regulation of transcription by RNA polymerase II"/>
    <property type="evidence" value="ECO:0007669"/>
    <property type="project" value="InterPro"/>
</dbReference>
<evidence type="ECO:0000313" key="7">
    <source>
        <dbReference type="EMBL" id="KAF0916468.1"/>
    </source>
</evidence>
<sequence>MPRGKVATGLIADRETRAVRYAKRKEGLMKKARELAELCGIPVAVVCAGPDGGAPDVWVSKDGDGVIDKYLALPPGKRAKHTHLNYLRDQLGKEKDKLARLQQDGPDELAPPAAELDGMSLDELQQLLGSIDATLRATAERREALGLLADDDGADGGRRDADVSLVHHGVPCAGINSVGVHGYQQQVHAPIAPDNGGRLGPMTCNPFHPYNAGVMLTRPGYNNVQYMGDHGVDMNGYQLQMHMPSNGSDNHRRLAWGAFQPCDAAVVQPVYGHLQCWDNNVGGNQIQPAPAANSGWHNPGTWGNDGEPCNVIVPSAGDPYMDTTVADYQTTSTGDNFMDAPVQFLTMGSDESFTNVAGGDETQFSIDELLRCSDATQNSSGLEQLHYLSDLADGFDFRSSYDRPLDLRWDLGGLSSSSLPVDRHWIHA</sequence>
<dbReference type="InterPro" id="IPR033897">
    <property type="entry name" value="SRF-like_MADS-box"/>
</dbReference>
<comment type="subcellular location">
    <subcellularLocation>
        <location evidence="1">Nucleus</location>
    </subcellularLocation>
</comment>
<proteinExistence type="predicted"/>
<dbReference type="PROSITE" id="PS50066">
    <property type="entry name" value="MADS_BOX_2"/>
    <property type="match status" value="1"/>
</dbReference>
<keyword evidence="8" id="KW-1185">Reference proteome</keyword>
<dbReference type="InterPro" id="IPR002100">
    <property type="entry name" value="TF_MADSbox"/>
</dbReference>
<dbReference type="GO" id="GO:0005634">
    <property type="term" value="C:nucleus"/>
    <property type="evidence" value="ECO:0007669"/>
    <property type="project" value="UniProtKB-SubCell"/>
</dbReference>
<keyword evidence="2" id="KW-0805">Transcription regulation</keyword>
<dbReference type="CDD" id="cd00266">
    <property type="entry name" value="MADS_SRF_like"/>
    <property type="match status" value="1"/>
</dbReference>
<dbReference type="PRINTS" id="PR00404">
    <property type="entry name" value="MADSDOMAIN"/>
</dbReference>
<evidence type="ECO:0000256" key="3">
    <source>
        <dbReference type="ARBA" id="ARBA00023125"/>
    </source>
</evidence>
<dbReference type="Gene3D" id="3.40.1810.10">
    <property type="entry name" value="Transcription factor, MADS-box"/>
    <property type="match status" value="1"/>
</dbReference>
<dbReference type="SUPFAM" id="SSF55455">
    <property type="entry name" value="SRF-like"/>
    <property type="match status" value="1"/>
</dbReference>
<dbReference type="InterPro" id="IPR036879">
    <property type="entry name" value="TF_MADSbox_sf"/>
</dbReference>
<dbReference type="Proteomes" id="UP000479710">
    <property type="component" value="Unassembled WGS sequence"/>
</dbReference>
<evidence type="ECO:0000256" key="2">
    <source>
        <dbReference type="ARBA" id="ARBA00023015"/>
    </source>
</evidence>
<evidence type="ECO:0000259" key="6">
    <source>
        <dbReference type="PROSITE" id="PS50066"/>
    </source>
</evidence>
<evidence type="ECO:0000256" key="1">
    <source>
        <dbReference type="ARBA" id="ARBA00004123"/>
    </source>
</evidence>
<dbReference type="AlphaFoldDB" id="A0A6G1DV20"/>
<dbReference type="PANTHER" id="PTHR48019">
    <property type="entry name" value="SERUM RESPONSE FACTOR HOMOLOG"/>
    <property type="match status" value="1"/>
</dbReference>
<reference evidence="7 8" key="1">
    <citation type="submission" date="2019-11" db="EMBL/GenBank/DDBJ databases">
        <title>Whole genome sequence of Oryza granulata.</title>
        <authorList>
            <person name="Li W."/>
        </authorList>
    </citation>
    <scope>NUCLEOTIDE SEQUENCE [LARGE SCALE GENOMIC DNA]</scope>
    <source>
        <strain evidence="8">cv. Menghai</strain>
        <tissue evidence="7">Leaf</tissue>
    </source>
</reference>
<dbReference type="GO" id="GO:0000981">
    <property type="term" value="F:DNA-binding transcription factor activity, RNA polymerase II-specific"/>
    <property type="evidence" value="ECO:0007669"/>
    <property type="project" value="InterPro"/>
</dbReference>